<dbReference type="PaxDb" id="55529-EKX46319"/>
<feature type="compositionally biased region" description="Polar residues" evidence="1">
    <location>
        <begin position="521"/>
        <end position="538"/>
    </location>
</feature>
<dbReference type="InterPro" id="IPR011992">
    <property type="entry name" value="EF-hand-dom_pair"/>
</dbReference>
<protein>
    <recommendedName>
        <fullName evidence="5">PDZ domain-containing protein</fullName>
    </recommendedName>
</protein>
<reference evidence="4" key="2">
    <citation type="submission" date="2012-11" db="EMBL/GenBank/DDBJ databases">
        <authorList>
            <person name="Kuo A."/>
            <person name="Curtis B.A."/>
            <person name="Tanifuji G."/>
            <person name="Burki F."/>
            <person name="Gruber A."/>
            <person name="Irimia M."/>
            <person name="Maruyama S."/>
            <person name="Arias M.C."/>
            <person name="Ball S.G."/>
            <person name="Gile G.H."/>
            <person name="Hirakawa Y."/>
            <person name="Hopkins J.F."/>
            <person name="Rensing S.A."/>
            <person name="Schmutz J."/>
            <person name="Symeonidi A."/>
            <person name="Elias M."/>
            <person name="Eveleigh R.J."/>
            <person name="Herman E.K."/>
            <person name="Klute M.J."/>
            <person name="Nakayama T."/>
            <person name="Obornik M."/>
            <person name="Reyes-Prieto A."/>
            <person name="Armbrust E.V."/>
            <person name="Aves S.J."/>
            <person name="Beiko R.G."/>
            <person name="Coutinho P."/>
            <person name="Dacks J.B."/>
            <person name="Durnford D.G."/>
            <person name="Fast N.M."/>
            <person name="Green B.R."/>
            <person name="Grisdale C."/>
            <person name="Hempe F."/>
            <person name="Henrissat B."/>
            <person name="Hoppner M.P."/>
            <person name="Ishida K.-I."/>
            <person name="Kim E."/>
            <person name="Koreny L."/>
            <person name="Kroth P.G."/>
            <person name="Liu Y."/>
            <person name="Malik S.-B."/>
            <person name="Maier U.G."/>
            <person name="McRose D."/>
            <person name="Mock T."/>
            <person name="Neilson J.A."/>
            <person name="Onodera N.T."/>
            <person name="Poole A.M."/>
            <person name="Pritham E.J."/>
            <person name="Richards T.A."/>
            <person name="Rocap G."/>
            <person name="Roy S.W."/>
            <person name="Sarai C."/>
            <person name="Schaack S."/>
            <person name="Shirato S."/>
            <person name="Slamovits C.H."/>
            <person name="Spencer D.F."/>
            <person name="Suzuki S."/>
            <person name="Worden A.Z."/>
            <person name="Zauner S."/>
            <person name="Barry K."/>
            <person name="Bell C."/>
            <person name="Bharti A.K."/>
            <person name="Crow J.A."/>
            <person name="Grimwood J."/>
            <person name="Kramer R."/>
            <person name="Lindquist E."/>
            <person name="Lucas S."/>
            <person name="Salamov A."/>
            <person name="McFadden G.I."/>
            <person name="Lane C.E."/>
            <person name="Keeling P.J."/>
            <person name="Gray M.W."/>
            <person name="Grigoriev I.V."/>
            <person name="Archibald J.M."/>
        </authorList>
    </citation>
    <scope>NUCLEOTIDE SEQUENCE</scope>
    <source>
        <strain evidence="4">CCMP2712</strain>
    </source>
</reference>
<proteinExistence type="predicted"/>
<dbReference type="KEGG" id="gtt:GUITHDRAFT_107927"/>
<keyword evidence="4" id="KW-1185">Reference proteome</keyword>
<gene>
    <name evidence="2" type="ORF">GUITHDRAFT_107927</name>
</gene>
<name>L1JDX6_GUITC</name>
<dbReference type="AlphaFoldDB" id="L1JDX6"/>
<evidence type="ECO:0000313" key="2">
    <source>
        <dbReference type="EMBL" id="EKX46319.1"/>
    </source>
</evidence>
<dbReference type="EMBL" id="JH992995">
    <property type="protein sequence ID" value="EKX46319.1"/>
    <property type="molecule type" value="Genomic_DNA"/>
</dbReference>
<dbReference type="HOGENOM" id="CLU_326659_0_0_1"/>
<dbReference type="EnsemblProtists" id="EKX46319">
    <property type="protein sequence ID" value="EKX46319"/>
    <property type="gene ID" value="GUITHDRAFT_107927"/>
</dbReference>
<feature type="compositionally biased region" description="Polar residues" evidence="1">
    <location>
        <begin position="298"/>
        <end position="316"/>
    </location>
</feature>
<evidence type="ECO:0000256" key="1">
    <source>
        <dbReference type="SAM" id="MobiDB-lite"/>
    </source>
</evidence>
<evidence type="ECO:0008006" key="5">
    <source>
        <dbReference type="Google" id="ProtNLM"/>
    </source>
</evidence>
<evidence type="ECO:0000313" key="3">
    <source>
        <dbReference type="EnsemblProtists" id="EKX46319"/>
    </source>
</evidence>
<dbReference type="SUPFAM" id="SSF47473">
    <property type="entry name" value="EF-hand"/>
    <property type="match status" value="1"/>
</dbReference>
<feature type="region of interest" description="Disordered" evidence="1">
    <location>
        <begin position="227"/>
        <end position="358"/>
    </location>
</feature>
<feature type="compositionally biased region" description="Polar residues" evidence="1">
    <location>
        <begin position="548"/>
        <end position="562"/>
    </location>
</feature>
<dbReference type="Proteomes" id="UP000011087">
    <property type="component" value="Unassembled WGS sequence"/>
</dbReference>
<reference evidence="2 4" key="1">
    <citation type="journal article" date="2012" name="Nature">
        <title>Algal genomes reveal evolutionary mosaicism and the fate of nucleomorphs.</title>
        <authorList>
            <consortium name="DOE Joint Genome Institute"/>
            <person name="Curtis B.A."/>
            <person name="Tanifuji G."/>
            <person name="Burki F."/>
            <person name="Gruber A."/>
            <person name="Irimia M."/>
            <person name="Maruyama S."/>
            <person name="Arias M.C."/>
            <person name="Ball S.G."/>
            <person name="Gile G.H."/>
            <person name="Hirakawa Y."/>
            <person name="Hopkins J.F."/>
            <person name="Kuo A."/>
            <person name="Rensing S.A."/>
            <person name="Schmutz J."/>
            <person name="Symeonidi A."/>
            <person name="Elias M."/>
            <person name="Eveleigh R.J."/>
            <person name="Herman E.K."/>
            <person name="Klute M.J."/>
            <person name="Nakayama T."/>
            <person name="Obornik M."/>
            <person name="Reyes-Prieto A."/>
            <person name="Armbrust E.V."/>
            <person name="Aves S.J."/>
            <person name="Beiko R.G."/>
            <person name="Coutinho P."/>
            <person name="Dacks J.B."/>
            <person name="Durnford D.G."/>
            <person name="Fast N.M."/>
            <person name="Green B.R."/>
            <person name="Grisdale C.J."/>
            <person name="Hempel F."/>
            <person name="Henrissat B."/>
            <person name="Hoppner M.P."/>
            <person name="Ishida K."/>
            <person name="Kim E."/>
            <person name="Koreny L."/>
            <person name="Kroth P.G."/>
            <person name="Liu Y."/>
            <person name="Malik S.B."/>
            <person name="Maier U.G."/>
            <person name="McRose D."/>
            <person name="Mock T."/>
            <person name="Neilson J.A."/>
            <person name="Onodera N.T."/>
            <person name="Poole A.M."/>
            <person name="Pritham E.J."/>
            <person name="Richards T.A."/>
            <person name="Rocap G."/>
            <person name="Roy S.W."/>
            <person name="Sarai C."/>
            <person name="Schaack S."/>
            <person name="Shirato S."/>
            <person name="Slamovits C.H."/>
            <person name="Spencer D.F."/>
            <person name="Suzuki S."/>
            <person name="Worden A.Z."/>
            <person name="Zauner S."/>
            <person name="Barry K."/>
            <person name="Bell C."/>
            <person name="Bharti A.K."/>
            <person name="Crow J.A."/>
            <person name="Grimwood J."/>
            <person name="Kramer R."/>
            <person name="Lindquist E."/>
            <person name="Lucas S."/>
            <person name="Salamov A."/>
            <person name="McFadden G.I."/>
            <person name="Lane C.E."/>
            <person name="Keeling P.J."/>
            <person name="Gray M.W."/>
            <person name="Grigoriev I.V."/>
            <person name="Archibald J.M."/>
        </authorList>
    </citation>
    <scope>NUCLEOTIDE SEQUENCE</scope>
    <source>
        <strain evidence="2 4">CCMP2712</strain>
    </source>
</reference>
<feature type="region of interest" description="Disordered" evidence="1">
    <location>
        <begin position="521"/>
        <end position="563"/>
    </location>
</feature>
<sequence length="882" mass="97992">MEYSVNEEFVRQVSAQWGGTRSRDVNSILEIVERLWGHFFSGDVAPSDGEKIRLAAKLITRCDANSDGLLNLESFLEWYRITVDIWPLIKKTVKSKIITASNTTLTWDDNLILAKVAFDDNDEDDCGRVSQEVRLVFGGAAPVCNSLAHVQKILKVADVVLDNLSEEQNITKLERIKLCEDLLNYREDKNDDRITFPAFCSWYSSIEGKLLGIRALAAKQMVAREGMQALSQHSSPMARESSVLDSQSKQQDMLVKRKLFASRESHNETPTKPLPRPPSPAREHVASMRTPAHMEGSRNVSSPSIHVEGSRNSPSVSAHVDEGFRNISPSLSGGALSHNGLIPPESSGARSSGNHIRDQSLDYAPDLTATSLLDQQSAPLDNSSPSRVKNIAKSFSVGPIAQLDLSKLKTDESDEGASNKSPTHGADDILQRLARLNITPRKSEMSNLQPPTEVEKIRIEERIDELLQSRSRWSEGREPAMPGFQSTSSLIHTLQERKPLPSISIATEAELSAADIKYSSTSVLRSQTPRSSDASTRFDNSRPHAIVTSDTSTYTPRSSASRSHVVINPEEYSLSSSPFSAKVEDELIEFYKIYNPHKLAHIVQVAQRYRNDRRGLNQALRDRYGTDLDSLRKTRLAFPRDTPRGQESSFGSPVRVPRNTGTDQNFAERSRGGGGDTGDKIFRLFGVRLVRRHDRDHGTGYIAISEVHPSRSYTGLEADQEVIMVNNRRVRGEAVGDLVRYMGIETENSLLLEVKRGSKVVSVRLPRGSFQETRTEMNYQADFSPSRVRTSTVYLQPGTPPGRSVSPISFIQPSMELGGYFHGGGHVPEASWSPMQSPRGEFRPVSPMMGHPLSMQPPAFNQPIPMIFSSGYGNMSPRNSRW</sequence>
<feature type="region of interest" description="Disordered" evidence="1">
    <location>
        <begin position="637"/>
        <end position="674"/>
    </location>
</feature>
<evidence type="ECO:0000313" key="4">
    <source>
        <dbReference type="Proteomes" id="UP000011087"/>
    </source>
</evidence>
<dbReference type="RefSeq" id="XP_005833299.1">
    <property type="nucleotide sequence ID" value="XM_005833242.1"/>
</dbReference>
<reference evidence="3" key="3">
    <citation type="submission" date="2015-06" db="UniProtKB">
        <authorList>
            <consortium name="EnsemblProtists"/>
        </authorList>
    </citation>
    <scope>IDENTIFICATION</scope>
</reference>
<dbReference type="GeneID" id="17302921"/>
<accession>L1JDX6</accession>
<organism evidence="2">
    <name type="scientific">Guillardia theta (strain CCMP2712)</name>
    <name type="common">Cryptophyte</name>
    <dbReference type="NCBI Taxonomy" id="905079"/>
    <lineage>
        <taxon>Eukaryota</taxon>
        <taxon>Cryptophyceae</taxon>
        <taxon>Pyrenomonadales</taxon>
        <taxon>Geminigeraceae</taxon>
        <taxon>Guillardia</taxon>
    </lineage>
</organism>